<evidence type="ECO:0000256" key="1">
    <source>
        <dbReference type="SAM" id="MobiDB-lite"/>
    </source>
</evidence>
<protein>
    <submittedName>
        <fullName evidence="2">Uncharacterized protein</fullName>
    </submittedName>
</protein>
<evidence type="ECO:0000313" key="2">
    <source>
        <dbReference type="EMBL" id="KYF63284.1"/>
    </source>
</evidence>
<name>A0A150Q5S6_SORCE</name>
<comment type="caution">
    <text evidence="2">The sequence shown here is derived from an EMBL/GenBank/DDBJ whole genome shotgun (WGS) entry which is preliminary data.</text>
</comment>
<dbReference type="RefSeq" id="WP_061612237.1">
    <property type="nucleotide sequence ID" value="NZ_JEMA01001019.1"/>
</dbReference>
<dbReference type="EMBL" id="JEMA01001019">
    <property type="protein sequence ID" value="KYF63284.1"/>
    <property type="molecule type" value="Genomic_DNA"/>
</dbReference>
<accession>A0A150Q5S6</accession>
<dbReference type="Proteomes" id="UP000075260">
    <property type="component" value="Unassembled WGS sequence"/>
</dbReference>
<gene>
    <name evidence="2" type="ORF">BE15_12975</name>
</gene>
<reference evidence="2 3" key="1">
    <citation type="submission" date="2014-02" db="EMBL/GenBank/DDBJ databases">
        <title>The small core and large imbalanced accessory genome model reveals a collaborative survival strategy of Sorangium cellulosum strains in nature.</title>
        <authorList>
            <person name="Han K."/>
            <person name="Peng R."/>
            <person name="Blom J."/>
            <person name="Li Y.-Z."/>
        </authorList>
    </citation>
    <scope>NUCLEOTIDE SEQUENCE [LARGE SCALE GENOMIC DNA]</scope>
    <source>
        <strain evidence="2 3">So0008-312</strain>
    </source>
</reference>
<organism evidence="2 3">
    <name type="scientific">Sorangium cellulosum</name>
    <name type="common">Polyangium cellulosum</name>
    <dbReference type="NCBI Taxonomy" id="56"/>
    <lineage>
        <taxon>Bacteria</taxon>
        <taxon>Pseudomonadati</taxon>
        <taxon>Myxococcota</taxon>
        <taxon>Polyangia</taxon>
        <taxon>Polyangiales</taxon>
        <taxon>Polyangiaceae</taxon>
        <taxon>Sorangium</taxon>
    </lineage>
</organism>
<dbReference type="OrthoDB" id="5495909at2"/>
<evidence type="ECO:0000313" key="3">
    <source>
        <dbReference type="Proteomes" id="UP000075260"/>
    </source>
</evidence>
<feature type="region of interest" description="Disordered" evidence="1">
    <location>
        <begin position="1"/>
        <end position="22"/>
    </location>
</feature>
<proteinExistence type="predicted"/>
<dbReference type="AlphaFoldDB" id="A0A150Q5S6"/>
<sequence>MTPAQPDTTAPSPPAGGTTRARGGLARRALGLLALVGLPALGLGELAAHIHFSRRAPDFDAWREVKAPLAAMKRPGDLVVVAPAWADPAARRALGDELLPLRDAARPDESRYAAAVEISVLGQRAEELAGFREERRQEHGRFVLRRLVNPSPARVVYDFVDHVAPSSADVRVTDPPAACRWNPRARIAAGGLGGHPTFPAERFECPGGPFFNVGVTVIADEEFRPRRCIWSHPPRDGAIVTRFRDVPLGAVIRGHAGMYWIIERERRGAPVTLSVRVNGEAVGEATHVDGDGWAAFEFPLGAHAGAASAEVEFAVTSPDYTHRHYCFEADTR</sequence>